<dbReference type="GO" id="GO:0016787">
    <property type="term" value="F:hydrolase activity"/>
    <property type="evidence" value="ECO:0007669"/>
    <property type="project" value="UniProtKB-KW"/>
</dbReference>
<evidence type="ECO:0000313" key="4">
    <source>
        <dbReference type="Proteomes" id="UP000594975"/>
    </source>
</evidence>
<dbReference type="Pfam" id="PF07859">
    <property type="entry name" value="Abhydrolase_3"/>
    <property type="match status" value="1"/>
</dbReference>
<protein>
    <submittedName>
        <fullName evidence="3">Alpha/beta hydrolase</fullName>
    </submittedName>
</protein>
<evidence type="ECO:0000256" key="1">
    <source>
        <dbReference type="ARBA" id="ARBA00022801"/>
    </source>
</evidence>
<dbReference type="Proteomes" id="UP000594975">
    <property type="component" value="Chromosome"/>
</dbReference>
<dbReference type="GeneID" id="61261904"/>
<organism evidence="3 4">
    <name type="scientific">Rothia kristinae</name>
    <dbReference type="NCBI Taxonomy" id="37923"/>
    <lineage>
        <taxon>Bacteria</taxon>
        <taxon>Bacillati</taxon>
        <taxon>Actinomycetota</taxon>
        <taxon>Actinomycetes</taxon>
        <taxon>Micrococcales</taxon>
        <taxon>Micrococcaceae</taxon>
        <taxon>Rothia</taxon>
    </lineage>
</organism>
<keyword evidence="1 3" id="KW-0378">Hydrolase</keyword>
<dbReference type="InterPro" id="IPR050300">
    <property type="entry name" value="GDXG_lipolytic_enzyme"/>
</dbReference>
<dbReference type="InterPro" id="IPR029058">
    <property type="entry name" value="AB_hydrolase_fold"/>
</dbReference>
<dbReference type="EMBL" id="CP065738">
    <property type="protein sequence ID" value="QPT53805.1"/>
    <property type="molecule type" value="Genomic_DNA"/>
</dbReference>
<evidence type="ECO:0000259" key="2">
    <source>
        <dbReference type="Pfam" id="PF07859"/>
    </source>
</evidence>
<sequence length="318" mass="34854">MTERLRPSALHPQLRPVFRFVPNPPVNRPLLLRLMQAGSARVWAPRRLPDGMRHRFHQLWPGAGVHVFTPAGARERAGVLWIHGGGFIVGSAAQDHGRCARLARDLDVVVYSAEYRLAPGAPFPAPLDDLHAVWRHLLERAGEDDVDPTRLAVAGQSAGGGLAAALVQRIHDDGGQQPAAQWLFCPMLDDRTAADRSLDGIRHYLWNNTSNAVGWSAYLGREAGAQSVPDYGVPARREDLTGLPPTWIGVGDIELFYDEDRRYAERLIDAGVPTALEVVPGAPHAFESLLRGTPVTKAYLAASESWLARHLQTPASER</sequence>
<dbReference type="Gene3D" id="3.40.50.1820">
    <property type="entry name" value="alpha/beta hydrolase"/>
    <property type="match status" value="1"/>
</dbReference>
<reference evidence="3 4" key="1">
    <citation type="submission" date="2020-12" db="EMBL/GenBank/DDBJ databases">
        <title>FDA dAtabase for Regulatory Grade micrObial Sequences (FDA-ARGOS): Supporting development and validation of Infectious Disease Dx tests.</title>
        <authorList>
            <person name="Sproer C."/>
            <person name="Gronow S."/>
            <person name="Severitt S."/>
            <person name="Schroder I."/>
            <person name="Tallon L."/>
            <person name="Sadzewicz L."/>
            <person name="Zhao X."/>
            <person name="Boylan J."/>
            <person name="Ott S."/>
            <person name="Bowen H."/>
            <person name="Vavikolanu K."/>
            <person name="Mehta A."/>
            <person name="Aluvathingal J."/>
            <person name="Nadendla S."/>
            <person name="Lowell S."/>
            <person name="Myers T."/>
            <person name="Yan Y."/>
            <person name="Sichtig H."/>
        </authorList>
    </citation>
    <scope>NUCLEOTIDE SEQUENCE [LARGE SCALE GENOMIC DNA]</scope>
    <source>
        <strain evidence="3 4">FDAARGOS_864</strain>
    </source>
</reference>
<gene>
    <name evidence="3" type="ORF">I6G21_00880</name>
</gene>
<dbReference type="PANTHER" id="PTHR48081:SF8">
    <property type="entry name" value="ALPHA_BETA HYDROLASE FOLD-3 DOMAIN-CONTAINING PROTEIN-RELATED"/>
    <property type="match status" value="1"/>
</dbReference>
<dbReference type="PANTHER" id="PTHR48081">
    <property type="entry name" value="AB HYDROLASE SUPERFAMILY PROTEIN C4A8.06C"/>
    <property type="match status" value="1"/>
</dbReference>
<dbReference type="AlphaFoldDB" id="A0A7T3CGL3"/>
<accession>A0A7T3CGL3</accession>
<dbReference type="RefSeq" id="WP_129357390.1">
    <property type="nucleotide sequence ID" value="NZ_CP065738.1"/>
</dbReference>
<dbReference type="InterPro" id="IPR013094">
    <property type="entry name" value="AB_hydrolase_3"/>
</dbReference>
<name>A0A7T3CGL3_9MICC</name>
<proteinExistence type="predicted"/>
<dbReference type="KEGG" id="rkr:I6G21_00880"/>
<feature type="domain" description="Alpha/beta hydrolase fold-3" evidence="2">
    <location>
        <begin position="79"/>
        <end position="287"/>
    </location>
</feature>
<dbReference type="SUPFAM" id="SSF53474">
    <property type="entry name" value="alpha/beta-Hydrolases"/>
    <property type="match status" value="1"/>
</dbReference>
<evidence type="ECO:0000313" key="3">
    <source>
        <dbReference type="EMBL" id="QPT53805.1"/>
    </source>
</evidence>